<dbReference type="InterPro" id="IPR016161">
    <property type="entry name" value="Ald_DH/histidinol_DH"/>
</dbReference>
<feature type="domain" description="Aldehyde dehydrogenase" evidence="2">
    <location>
        <begin position="188"/>
        <end position="370"/>
    </location>
</feature>
<name>A0A421DKS9_9GAMM</name>
<keyword evidence="4" id="KW-1185">Reference proteome</keyword>
<evidence type="ECO:0000313" key="3">
    <source>
        <dbReference type="EMBL" id="RLM20173.1"/>
    </source>
</evidence>
<dbReference type="InterPro" id="IPR015590">
    <property type="entry name" value="Aldehyde_DH_dom"/>
</dbReference>
<gene>
    <name evidence="3" type="ORF">BIY29_15575</name>
</gene>
<comment type="caution">
    <text evidence="3">The sequence shown here is derived from an EMBL/GenBank/DDBJ whole genome shotgun (WGS) entry which is preliminary data.</text>
</comment>
<keyword evidence="1" id="KW-0560">Oxidoreductase</keyword>
<evidence type="ECO:0000313" key="4">
    <source>
        <dbReference type="Proteomes" id="UP000285648"/>
    </source>
</evidence>
<evidence type="ECO:0000256" key="1">
    <source>
        <dbReference type="ARBA" id="ARBA00023002"/>
    </source>
</evidence>
<dbReference type="EMBL" id="MJLZ01000042">
    <property type="protein sequence ID" value="RLM20173.1"/>
    <property type="molecule type" value="Genomic_DNA"/>
</dbReference>
<dbReference type="GO" id="GO:0016620">
    <property type="term" value="F:oxidoreductase activity, acting on the aldehyde or oxo group of donors, NAD or NADP as acceptor"/>
    <property type="evidence" value="ECO:0007669"/>
    <property type="project" value="InterPro"/>
</dbReference>
<proteinExistence type="predicted"/>
<reference evidence="3 4" key="1">
    <citation type="submission" date="2016-09" db="EMBL/GenBank/DDBJ databases">
        <authorList>
            <person name="Doonan J."/>
            <person name="Pachebat J.A."/>
            <person name="Golyshin P.N."/>
            <person name="Denman S."/>
            <person name="Mcdonald J.E."/>
        </authorList>
    </citation>
    <scope>NUCLEOTIDE SEQUENCE [LARGE SCALE GENOMIC DNA]</scope>
    <source>
        <strain evidence="3 4">NCPPB 3934</strain>
    </source>
</reference>
<dbReference type="AlphaFoldDB" id="A0A421DKS9"/>
<dbReference type="InterPro" id="IPR016160">
    <property type="entry name" value="Ald_DH_CS_CYS"/>
</dbReference>
<dbReference type="PANTHER" id="PTHR11699">
    <property type="entry name" value="ALDEHYDE DEHYDROGENASE-RELATED"/>
    <property type="match status" value="1"/>
</dbReference>
<protein>
    <recommendedName>
        <fullName evidence="2">Aldehyde dehydrogenase domain-containing protein</fullName>
    </recommendedName>
</protein>
<organism evidence="3 4">
    <name type="scientific">Brenneria alni</name>
    <dbReference type="NCBI Taxonomy" id="71656"/>
    <lineage>
        <taxon>Bacteria</taxon>
        <taxon>Pseudomonadati</taxon>
        <taxon>Pseudomonadota</taxon>
        <taxon>Gammaproteobacteria</taxon>
        <taxon>Enterobacterales</taxon>
        <taxon>Pectobacteriaceae</taxon>
        <taxon>Brenneria</taxon>
    </lineage>
</organism>
<dbReference type="InterPro" id="IPR016163">
    <property type="entry name" value="Ald_DH_C"/>
</dbReference>
<dbReference type="Gene3D" id="3.40.605.10">
    <property type="entry name" value="Aldehyde Dehydrogenase, Chain A, domain 1"/>
    <property type="match status" value="1"/>
</dbReference>
<dbReference type="Gene3D" id="3.40.309.10">
    <property type="entry name" value="Aldehyde Dehydrogenase, Chain A, domain 2"/>
    <property type="match status" value="1"/>
</dbReference>
<dbReference type="Proteomes" id="UP000285648">
    <property type="component" value="Unassembled WGS sequence"/>
</dbReference>
<accession>A0A421DKS9</accession>
<sequence length="455" mass="51904">MHSNEEIASRLNNPYRVKDIDLEKHFAPSLKINTVIEAEKRMRKLTLTKEIRINEVQDHCDLLAFALRERKKSIVESLSGYQCQNVTLDEISRACDFLENISENKEYFTRRINGVTSFLPLNQPLYASVCFGFIPSLMADDVCIRPPTAMHEHYKYLMSALNLPSFSNTLQISFEDKDIFLSKRINVTDAVIFTGTPENALKVRKHFKRDVLFILNGAGHNPLIVSDDADLHKALDSALRVVLYNQGQDCAGPNTILVHHDVHKQFTDMLITALKACQHQVGYYTENNVIVGPNSDIDHSIKIASEFRTHRQYCIYGGETNPVTGMIKPTVFSKPLREGGNYREFFAPVFFIQKYDHDDELESYFSHSQYSGNAMYISLFGSSRFIDNRLSYTLHHPESILRNTDLHIEERGFMPYGGQGSSASCIWINGQRISGSTLPQRDIYNYLVKPALEAQ</sequence>
<dbReference type="SUPFAM" id="SSF53720">
    <property type="entry name" value="ALDH-like"/>
    <property type="match status" value="1"/>
</dbReference>
<evidence type="ECO:0000259" key="2">
    <source>
        <dbReference type="Pfam" id="PF00171"/>
    </source>
</evidence>
<dbReference type="InterPro" id="IPR016162">
    <property type="entry name" value="Ald_DH_N"/>
</dbReference>
<dbReference type="Pfam" id="PF00171">
    <property type="entry name" value="Aldedh"/>
    <property type="match status" value="1"/>
</dbReference>
<dbReference type="PROSITE" id="PS00070">
    <property type="entry name" value="ALDEHYDE_DEHYDR_CYS"/>
    <property type="match status" value="1"/>
</dbReference>